<keyword evidence="1" id="KW-0732">Signal</keyword>
<proteinExistence type="predicted"/>
<dbReference type="EMBL" id="CP032418">
    <property type="protein sequence ID" value="AYC28926.1"/>
    <property type="molecule type" value="Genomic_DNA"/>
</dbReference>
<dbReference type="RefSeq" id="WP_119882668.1">
    <property type="nucleotide sequence ID" value="NZ_CP032418.1"/>
</dbReference>
<name>A0A385YQQ9_9BACL</name>
<accession>A0A385YQQ9</accession>
<feature type="signal peptide" evidence="1">
    <location>
        <begin position="1"/>
        <end position="26"/>
    </location>
</feature>
<feature type="chain" id="PRO_5017181361" evidence="1">
    <location>
        <begin position="27"/>
        <end position="835"/>
    </location>
</feature>
<dbReference type="OrthoDB" id="9809781at2"/>
<gene>
    <name evidence="3" type="ORF">D3873_03215</name>
</gene>
<evidence type="ECO:0000259" key="2">
    <source>
        <dbReference type="Pfam" id="PF09992"/>
    </source>
</evidence>
<evidence type="ECO:0000256" key="1">
    <source>
        <dbReference type="SAM" id="SignalP"/>
    </source>
</evidence>
<keyword evidence="3" id="KW-0378">Hydrolase</keyword>
<dbReference type="PANTHER" id="PTHR40446">
    <property type="entry name" value="N-ACETYLGLUCOSAMINE-1-PHOSPHODIESTER ALPHA-N-ACETYLGLUCOSAMINIDASE"/>
    <property type="match status" value="1"/>
</dbReference>
<dbReference type="Pfam" id="PF09992">
    <property type="entry name" value="NAGPA"/>
    <property type="match status" value="1"/>
</dbReference>
<dbReference type="Gene3D" id="2.60.120.430">
    <property type="entry name" value="Galactose-binding lectin"/>
    <property type="match status" value="1"/>
</dbReference>
<evidence type="ECO:0000313" key="4">
    <source>
        <dbReference type="Proteomes" id="UP000265725"/>
    </source>
</evidence>
<dbReference type="InterPro" id="IPR018711">
    <property type="entry name" value="NAGPA"/>
</dbReference>
<feature type="domain" description="Phosphodiester glycosidase" evidence="2">
    <location>
        <begin position="216"/>
        <end position="390"/>
    </location>
</feature>
<dbReference type="AlphaFoldDB" id="A0A385YQQ9"/>
<reference evidence="4" key="1">
    <citation type="submission" date="2018-09" db="EMBL/GenBank/DDBJ databases">
        <authorList>
            <person name="Zhu H."/>
        </authorList>
    </citation>
    <scope>NUCLEOTIDE SEQUENCE [LARGE SCALE GENOMIC DNA]</scope>
    <source>
        <strain evidence="4">K2R23-3</strain>
    </source>
</reference>
<evidence type="ECO:0000313" key="3">
    <source>
        <dbReference type="EMBL" id="AYC28926.1"/>
    </source>
</evidence>
<organism evidence="3 4">
    <name type="scientific">Paenisporosarcina cavernae</name>
    <dbReference type="NCBI Taxonomy" id="2320858"/>
    <lineage>
        <taxon>Bacteria</taxon>
        <taxon>Bacillati</taxon>
        <taxon>Bacillota</taxon>
        <taxon>Bacilli</taxon>
        <taxon>Bacillales</taxon>
        <taxon>Caryophanaceae</taxon>
        <taxon>Paenisporosarcina</taxon>
    </lineage>
</organism>
<keyword evidence="3" id="KW-0326">Glycosidase</keyword>
<protein>
    <submittedName>
        <fullName evidence="3">Phosphodiester glycosidase family protein</fullName>
    </submittedName>
</protein>
<dbReference type="Proteomes" id="UP000265725">
    <property type="component" value="Chromosome"/>
</dbReference>
<dbReference type="GO" id="GO:0016798">
    <property type="term" value="F:hydrolase activity, acting on glycosyl bonds"/>
    <property type="evidence" value="ECO:0007669"/>
    <property type="project" value="UniProtKB-KW"/>
</dbReference>
<dbReference type="KEGG" id="paek:D3873_03215"/>
<keyword evidence="4" id="KW-1185">Reference proteome</keyword>
<dbReference type="PANTHER" id="PTHR40446:SF2">
    <property type="entry name" value="N-ACETYLGLUCOSAMINE-1-PHOSPHODIESTER ALPHA-N-ACETYLGLUCOSAMINIDASE"/>
    <property type="match status" value="1"/>
</dbReference>
<sequence>MRIIHKFFLVVIVLILSFSASLPTLAATISQGVYHQAVSTTTSGYPQKINTLSVNMNQPFTTIDVGTSNPLTTLRSVSSLSQLDTRAENHVVGAVNASFFDYDSRTPNYFLAEGDQILNLGRVSTNYNDFMYTPAAFGVTPDNKGKIAPYDLSLTIEHNGIVSDLTSYNRERNPDESILFTKSWSYSTTRTNATGLEVVVVTNGPVDSGRSLGQPVEGKVTSIRAYGDPNPATIPTYGYVISAVGKAEVDKIRDLKVNDAITLTMDVDAAWDNSKFMLASGPLLVQDGKVNISMDLRSPRATERTAHTAVATDATGSRVFFVTVDGRQSGYSQGMTLPEFANYLVSLGVVQAINLDGGGSTTMVTRKYGDVYPSLVNRPSDGRERSVSAILEAISTAPYGTPTHFNSEQTEAGILAVGATVGFRLNYVLDQYYNALPVDPAKLKLVSVSNGIAEIEGNVVRGVKAGTGTVQATYDGAPVSFPLTVTDQIDQLIASPTSIRTGTGETASVKVKGISKNQQVIFNPQAVNWTVSGGVGSLNGTTFTAGNVEGKGAIVGSFGTTKVSIPVTVSNQAVDVSSFESTTSLSTEAIRGTATLKQESTLQAQNGAKSVKLSYDFTGSDGTSAAYLKWNTPYLLEASPKKLGMWVYGDGSSRWLRGSLLDVNGKEIVIDFTDDEGLNWSGWKYVEAEIPTSAQAPLKVQRIYLAELASNQKTKGEVWFDGLQAIYSISTPQPDAFSADSAARFVAKDKEFTITFNQEMNTSFQTSKFVYVEDQKGNRQAVTVSKGTTSNKLVVKAPTGGYASGKNYRLVVTHLVKNNRGTRMVKDSITQFNVK</sequence>